<gene>
    <name evidence="2" type="ordered locus">AciX9_2657</name>
</gene>
<dbReference type="AlphaFoldDB" id="E8WX40"/>
<dbReference type="KEGG" id="acm:AciX9_2657"/>
<keyword evidence="1" id="KW-1133">Transmembrane helix</keyword>
<dbReference type="Proteomes" id="UP000000343">
    <property type="component" value="Chromosome"/>
</dbReference>
<dbReference type="eggNOG" id="ENOG5033JPX">
    <property type="taxonomic scope" value="Bacteria"/>
</dbReference>
<keyword evidence="1" id="KW-0472">Membrane</keyword>
<dbReference type="HOGENOM" id="CLU_2682635_0_0_0"/>
<dbReference type="STRING" id="1198114.AciX9_2657"/>
<keyword evidence="3" id="KW-1185">Reference proteome</keyword>
<evidence type="ECO:0000313" key="3">
    <source>
        <dbReference type="Proteomes" id="UP000000343"/>
    </source>
</evidence>
<dbReference type="OrthoDB" id="122126at2"/>
<sequence length="74" mass="7721">MQQDTRKLLTTGIAIFGTGAVCAALALFVFGGIGHQGPHTNAGWLCLMIAMGCLPTGVLTLFLGIAKLAGDYRR</sequence>
<dbReference type="EMBL" id="CP002480">
    <property type="protein sequence ID" value="ADW69682.1"/>
    <property type="molecule type" value="Genomic_DNA"/>
</dbReference>
<evidence type="ECO:0000256" key="1">
    <source>
        <dbReference type="SAM" id="Phobius"/>
    </source>
</evidence>
<reference evidence="3" key="1">
    <citation type="submission" date="2011-01" db="EMBL/GenBank/DDBJ databases">
        <title>Complete sequence of chromosome of Acidobacterium sp. MP5ACTX9.</title>
        <authorList>
            <consortium name="US DOE Joint Genome Institute"/>
            <person name="Lucas S."/>
            <person name="Copeland A."/>
            <person name="Lapidus A."/>
            <person name="Cheng J.-F."/>
            <person name="Goodwin L."/>
            <person name="Pitluck S."/>
            <person name="Teshima H."/>
            <person name="Detter J.C."/>
            <person name="Han C."/>
            <person name="Tapia R."/>
            <person name="Land M."/>
            <person name="Hauser L."/>
            <person name="Kyrpides N."/>
            <person name="Ivanova N."/>
            <person name="Ovchinnikova G."/>
            <person name="Pagani I."/>
            <person name="Rawat S.R."/>
            <person name="Mannisto M."/>
            <person name="Haggblom M.M."/>
            <person name="Woyke T."/>
        </authorList>
    </citation>
    <scope>NUCLEOTIDE SEQUENCE [LARGE SCALE GENOMIC DNA]</scope>
    <source>
        <strain evidence="3">MP5ACTX9</strain>
    </source>
</reference>
<name>E8WX40_GRATM</name>
<evidence type="ECO:0000313" key="2">
    <source>
        <dbReference type="EMBL" id="ADW69682.1"/>
    </source>
</evidence>
<keyword evidence="1" id="KW-0812">Transmembrane</keyword>
<feature type="transmembrane region" description="Helical" evidence="1">
    <location>
        <begin position="42"/>
        <end position="66"/>
    </location>
</feature>
<organism evidence="3">
    <name type="scientific">Granulicella tundricola (strain ATCC BAA-1859 / DSM 23138 / MP5ACTX9)</name>
    <dbReference type="NCBI Taxonomy" id="1198114"/>
    <lineage>
        <taxon>Bacteria</taxon>
        <taxon>Pseudomonadati</taxon>
        <taxon>Acidobacteriota</taxon>
        <taxon>Terriglobia</taxon>
        <taxon>Terriglobales</taxon>
        <taxon>Acidobacteriaceae</taxon>
        <taxon>Granulicella</taxon>
    </lineage>
</organism>
<accession>E8WX40</accession>
<proteinExistence type="predicted"/>
<dbReference type="PaxDb" id="1198114-AciX9_2657"/>
<protein>
    <submittedName>
        <fullName evidence="2">Uncharacterized protein</fullName>
    </submittedName>
</protein>
<feature type="transmembrane region" description="Helical" evidence="1">
    <location>
        <begin position="12"/>
        <end position="30"/>
    </location>
</feature>
<dbReference type="RefSeq" id="WP_013580997.1">
    <property type="nucleotide sequence ID" value="NC_015064.1"/>
</dbReference>